<protein>
    <recommendedName>
        <fullName evidence="2">O-acyltransferase WSD1 C-terminal domain-containing protein</fullName>
    </recommendedName>
</protein>
<dbReference type="InterPro" id="IPR009721">
    <property type="entry name" value="O-acyltransferase_WSD1_C"/>
</dbReference>
<comment type="caution">
    <text evidence="3">The sequence shown here is derived from an EMBL/GenBank/DDBJ whole genome shotgun (WGS) entry which is preliminary data.</text>
</comment>
<feature type="domain" description="O-acyltransferase WSD1 C-terminal" evidence="2">
    <location>
        <begin position="529"/>
        <end position="646"/>
    </location>
</feature>
<dbReference type="GO" id="GO:0008374">
    <property type="term" value="F:O-acyltransferase activity"/>
    <property type="evidence" value="ECO:0007669"/>
    <property type="project" value="InterPro"/>
</dbReference>
<proteinExistence type="predicted"/>
<evidence type="ECO:0000256" key="1">
    <source>
        <dbReference type="SAM" id="Phobius"/>
    </source>
</evidence>
<evidence type="ECO:0000259" key="2">
    <source>
        <dbReference type="Pfam" id="PF06974"/>
    </source>
</evidence>
<dbReference type="InterPro" id="IPR045034">
    <property type="entry name" value="O-acyltransferase_WSD1-like"/>
</dbReference>
<dbReference type="GO" id="GO:0019432">
    <property type="term" value="P:triglyceride biosynthetic process"/>
    <property type="evidence" value="ECO:0007669"/>
    <property type="project" value="TreeGrafter"/>
</dbReference>
<keyword evidence="4" id="KW-1185">Reference proteome</keyword>
<sequence length="701" mass="80262">MLDFLVTLTLFNVTLVFIPFLVLSFFGLQLFKSIWLSCISFLHPDVEFVAYSTIRTLLDTHRNQGVIAVLLTVKGKENPEAIKRHLHELVKRRDKSGNLTFPRLQQSLTTRCGIYAWLRGKFDLDQHVNVAKFTYKGRAVTEYNIQEYVSEIVTKYLPPGTSPWQVIIIPTSEDSHYILFRIHHILLSEGVNVGDLLPLIPPTRQSSASASKSPIVDVIKKPVALTTLKEKLAEEISNYWNEFVCTYEPLEKPELLKETPGITQFLAITILTLISIIKECKKGFRVIKPDIFSKLRYTVLTSCNESRKRGVSFKNFLWSVLKSLSPKNVILTSFKNLWFFMVFVPIRLPIMLYAESVSLYSCYTLKYCPYPRTVVGILFTYVPLLYSSLKEMLEMLKIIFLAPRTIIQELLMQEESLQTITLCGRKAVAWSDPVEMNFIKTIAQKLGVSETEVTLSASAMCISKYFSQINDAIPNELPITMRNINSQYLFATGPNIKSRDSVSGMICLNLPMVDPQSDKSQLQNLQDLKIKFKTTIEKQGLSHLLTLLQTKYGILTKFLPSTIVSIYLKYLSRKYVVTMTEVTNKYPNVTQRTLWGQEVVSAIYWRPPQANTSISLCINEYANHMRLGVMCDAQLVPHHPILVRGFPEFVKDLADSNKSINKSTFQYRLSVITKKKHGYLVLGYKKTNYINKIIQLHNFSR</sequence>
<dbReference type="Pfam" id="PF06974">
    <property type="entry name" value="WS_DGAT_C"/>
    <property type="match status" value="1"/>
</dbReference>
<accession>A0A834HPZ2</accession>
<dbReference type="AlphaFoldDB" id="A0A834HPZ2"/>
<keyword evidence="1" id="KW-0472">Membrane</keyword>
<organism evidence="3 4">
    <name type="scientific">Rhynchophorus ferrugineus</name>
    <name type="common">Red palm weevil</name>
    <name type="synonym">Curculio ferrugineus</name>
    <dbReference type="NCBI Taxonomy" id="354439"/>
    <lineage>
        <taxon>Eukaryota</taxon>
        <taxon>Metazoa</taxon>
        <taxon>Ecdysozoa</taxon>
        <taxon>Arthropoda</taxon>
        <taxon>Hexapoda</taxon>
        <taxon>Insecta</taxon>
        <taxon>Pterygota</taxon>
        <taxon>Neoptera</taxon>
        <taxon>Endopterygota</taxon>
        <taxon>Coleoptera</taxon>
        <taxon>Polyphaga</taxon>
        <taxon>Cucujiformia</taxon>
        <taxon>Curculionidae</taxon>
        <taxon>Dryophthorinae</taxon>
        <taxon>Rhynchophorus</taxon>
    </lineage>
</organism>
<dbReference type="PANTHER" id="PTHR31650:SF23">
    <property type="entry name" value="GH11223P"/>
    <property type="match status" value="1"/>
</dbReference>
<dbReference type="EMBL" id="JAACXV010014584">
    <property type="protein sequence ID" value="KAF7265688.1"/>
    <property type="molecule type" value="Genomic_DNA"/>
</dbReference>
<name>A0A834HPZ2_RHYFE</name>
<feature type="transmembrane region" description="Helical" evidence="1">
    <location>
        <begin position="6"/>
        <end position="28"/>
    </location>
</feature>
<evidence type="ECO:0000313" key="3">
    <source>
        <dbReference type="EMBL" id="KAF7265688.1"/>
    </source>
</evidence>
<dbReference type="PANTHER" id="PTHR31650">
    <property type="entry name" value="O-ACYLTRANSFERASE (WSD1-LIKE) FAMILY PROTEIN"/>
    <property type="match status" value="1"/>
</dbReference>
<dbReference type="OrthoDB" id="8196708at2759"/>
<reference evidence="3" key="1">
    <citation type="submission" date="2020-08" db="EMBL/GenBank/DDBJ databases">
        <title>Genome sequencing and assembly of the red palm weevil Rhynchophorus ferrugineus.</title>
        <authorList>
            <person name="Dias G.B."/>
            <person name="Bergman C.M."/>
            <person name="Manee M."/>
        </authorList>
    </citation>
    <scope>NUCLEOTIDE SEQUENCE</scope>
    <source>
        <strain evidence="3">AA-2017</strain>
        <tissue evidence="3">Whole larva</tissue>
    </source>
</reference>
<dbReference type="Proteomes" id="UP000625711">
    <property type="component" value="Unassembled WGS sequence"/>
</dbReference>
<keyword evidence="1" id="KW-0812">Transmembrane</keyword>
<gene>
    <name evidence="3" type="ORF">GWI33_020772</name>
</gene>
<evidence type="ECO:0000313" key="4">
    <source>
        <dbReference type="Proteomes" id="UP000625711"/>
    </source>
</evidence>
<keyword evidence="1" id="KW-1133">Transmembrane helix</keyword>
<dbReference type="GO" id="GO:0005886">
    <property type="term" value="C:plasma membrane"/>
    <property type="evidence" value="ECO:0007669"/>
    <property type="project" value="TreeGrafter"/>
</dbReference>